<dbReference type="Proteomes" id="UP000037035">
    <property type="component" value="Unassembled WGS sequence"/>
</dbReference>
<keyword evidence="4" id="KW-1185">Reference proteome</keyword>
<evidence type="ECO:0000313" key="3">
    <source>
        <dbReference type="EMBL" id="KNZ53222.1"/>
    </source>
</evidence>
<sequence length="544" mass="64014">MDWDELPFNCVKCGNLYYAVSYRTIVHNIRYSLRKNHKMTGYIRLLNWINSVASFHLSSDAYGLVLVLDYYQREYELRVRPSGWPYVNLHEIRYKLSGVSLRLPHSIKQLNFDAKNSMRQSLSLFCIGFLRISCDSVMLRKVDLEDGRDRVWKCVTPCRYHIWIRSHLAGFQIFSVPFSSPGLWLCFHSLLHIYPIAYPNLVKKQLESLLLINSSSFFLFLNLFIASCVSIEDIFFIIFFSLKILFFFQCCGFFCIHKQMKGRSSPCIYSFSLKSHSQFSILSKWYVLRSECIPLIPQIIFTSPKVCTISILQVQMPFPKWKKAKESKILNLLEFHPLTSVSYFFIFLTFYSLVFSIPKTHLAIKNIPWLLNKKNHLLTFSLISYDHFFMKISLSLQSKLINNYSSLAFLFFFFWLMYDMDFTLLHSHLLKLFLIHLKISYLRCKLLKFRTLINFLMLKIISSPPEPDKVPGMLLYQPIQVEFPKNLLLLKFISVFKQRIRSHTRTQVTKLGQERTTTQSGQRKTGIQDGNSSYKNTGEERSQL</sequence>
<reference evidence="3 4" key="1">
    <citation type="submission" date="2015-08" db="EMBL/GenBank/DDBJ databases">
        <title>Next Generation Sequencing and Analysis of the Genome of Puccinia sorghi L Schw, the Causal Agent of Maize Common Rust.</title>
        <authorList>
            <person name="Rochi L."/>
            <person name="Burguener G."/>
            <person name="Darino M."/>
            <person name="Turjanski A."/>
            <person name="Kreff E."/>
            <person name="Dieguez M.J."/>
            <person name="Sacco F."/>
        </authorList>
    </citation>
    <scope>NUCLEOTIDE SEQUENCE [LARGE SCALE GENOMIC DNA]</scope>
    <source>
        <strain evidence="3 4">RO10H11247</strain>
    </source>
</reference>
<keyword evidence="2" id="KW-0812">Transmembrane</keyword>
<keyword evidence="2" id="KW-1133">Transmembrane helix</keyword>
<evidence type="ECO:0000256" key="1">
    <source>
        <dbReference type="SAM" id="MobiDB-lite"/>
    </source>
</evidence>
<protein>
    <submittedName>
        <fullName evidence="3">Uncharacterized protein</fullName>
    </submittedName>
</protein>
<organism evidence="3 4">
    <name type="scientific">Puccinia sorghi</name>
    <dbReference type="NCBI Taxonomy" id="27349"/>
    <lineage>
        <taxon>Eukaryota</taxon>
        <taxon>Fungi</taxon>
        <taxon>Dikarya</taxon>
        <taxon>Basidiomycota</taxon>
        <taxon>Pucciniomycotina</taxon>
        <taxon>Pucciniomycetes</taxon>
        <taxon>Pucciniales</taxon>
        <taxon>Pucciniaceae</taxon>
        <taxon>Puccinia</taxon>
    </lineage>
</organism>
<dbReference type="EMBL" id="LAVV01008280">
    <property type="protein sequence ID" value="KNZ53222.1"/>
    <property type="molecule type" value="Genomic_DNA"/>
</dbReference>
<feature type="transmembrane region" description="Helical" evidence="2">
    <location>
        <begin position="234"/>
        <end position="256"/>
    </location>
</feature>
<feature type="transmembrane region" description="Helical" evidence="2">
    <location>
        <begin position="335"/>
        <end position="357"/>
    </location>
</feature>
<accession>A0A0L6UYA1</accession>
<feature type="region of interest" description="Disordered" evidence="1">
    <location>
        <begin position="507"/>
        <end position="544"/>
    </location>
</feature>
<dbReference type="VEuPathDB" id="FungiDB:VP01_32g3"/>
<feature type="compositionally biased region" description="Polar residues" evidence="1">
    <location>
        <begin position="507"/>
        <end position="536"/>
    </location>
</feature>
<feature type="transmembrane region" description="Helical" evidence="2">
    <location>
        <begin position="401"/>
        <end position="418"/>
    </location>
</feature>
<feature type="transmembrane region" description="Helical" evidence="2">
    <location>
        <begin position="182"/>
        <end position="202"/>
    </location>
</feature>
<keyword evidence="2" id="KW-0472">Membrane</keyword>
<proteinExistence type="predicted"/>
<evidence type="ECO:0000313" key="4">
    <source>
        <dbReference type="Proteomes" id="UP000037035"/>
    </source>
</evidence>
<comment type="caution">
    <text evidence="3">The sequence shown here is derived from an EMBL/GenBank/DDBJ whole genome shotgun (WGS) entry which is preliminary data.</text>
</comment>
<feature type="transmembrane region" description="Helical" evidence="2">
    <location>
        <begin position="209"/>
        <end position="228"/>
    </location>
</feature>
<dbReference type="AlphaFoldDB" id="A0A0L6UYA1"/>
<name>A0A0L6UYA1_9BASI</name>
<evidence type="ECO:0000256" key="2">
    <source>
        <dbReference type="SAM" id="Phobius"/>
    </source>
</evidence>
<gene>
    <name evidence="3" type="ORF">VP01_32g3</name>
</gene>